<evidence type="ECO:0000256" key="3">
    <source>
        <dbReference type="PROSITE-ProRule" id="PRU00267"/>
    </source>
</evidence>
<dbReference type="OrthoDB" id="2326591at2759"/>
<dbReference type="AlphaFoldDB" id="A0A9N8V1W5"/>
<dbReference type="PROSITE" id="PS50118">
    <property type="entry name" value="HMG_BOX_2"/>
    <property type="match status" value="1"/>
</dbReference>
<dbReference type="GO" id="GO:0000122">
    <property type="term" value="P:negative regulation of transcription by RNA polymerase II"/>
    <property type="evidence" value="ECO:0007669"/>
    <property type="project" value="TreeGrafter"/>
</dbReference>
<reference evidence="5" key="1">
    <citation type="submission" date="2021-06" db="EMBL/GenBank/DDBJ databases">
        <authorList>
            <person name="Kallberg Y."/>
            <person name="Tangrot J."/>
            <person name="Rosling A."/>
        </authorList>
    </citation>
    <scope>NUCLEOTIDE SEQUENCE</scope>
    <source>
        <strain evidence="5">MT106</strain>
    </source>
</reference>
<feature type="domain" description="HMG box" evidence="4">
    <location>
        <begin position="75"/>
        <end position="145"/>
    </location>
</feature>
<proteinExistence type="predicted"/>
<keyword evidence="3" id="KW-0539">Nucleus</keyword>
<keyword evidence="2" id="KW-0804">Transcription</keyword>
<protein>
    <submittedName>
        <fullName evidence="5">6978_t:CDS:1</fullName>
    </submittedName>
</protein>
<feature type="DNA-binding region" description="HMG box" evidence="3">
    <location>
        <begin position="75"/>
        <end position="145"/>
    </location>
</feature>
<dbReference type="InterPro" id="IPR050140">
    <property type="entry name" value="SRY-related_HMG-box_TF-like"/>
</dbReference>
<dbReference type="PANTHER" id="PTHR10270">
    <property type="entry name" value="SOX TRANSCRIPTION FACTOR"/>
    <property type="match status" value="1"/>
</dbReference>
<dbReference type="InterPro" id="IPR009071">
    <property type="entry name" value="HMG_box_dom"/>
</dbReference>
<organism evidence="5 6">
    <name type="scientific">Ambispora gerdemannii</name>
    <dbReference type="NCBI Taxonomy" id="144530"/>
    <lineage>
        <taxon>Eukaryota</taxon>
        <taxon>Fungi</taxon>
        <taxon>Fungi incertae sedis</taxon>
        <taxon>Mucoromycota</taxon>
        <taxon>Glomeromycotina</taxon>
        <taxon>Glomeromycetes</taxon>
        <taxon>Archaeosporales</taxon>
        <taxon>Ambisporaceae</taxon>
        <taxon>Ambispora</taxon>
    </lineage>
</organism>
<dbReference type="GO" id="GO:0000978">
    <property type="term" value="F:RNA polymerase II cis-regulatory region sequence-specific DNA binding"/>
    <property type="evidence" value="ECO:0007669"/>
    <property type="project" value="TreeGrafter"/>
</dbReference>
<dbReference type="PANTHER" id="PTHR10270:SF161">
    <property type="entry name" value="SEX-DETERMINING REGION Y PROTEIN"/>
    <property type="match status" value="1"/>
</dbReference>
<comment type="caution">
    <text evidence="5">The sequence shown here is derived from an EMBL/GenBank/DDBJ whole genome shotgun (WGS) entry which is preliminary data.</text>
</comment>
<dbReference type="EMBL" id="CAJVPL010000018">
    <property type="protein sequence ID" value="CAG8434575.1"/>
    <property type="molecule type" value="Genomic_DNA"/>
</dbReference>
<dbReference type="InterPro" id="IPR036910">
    <property type="entry name" value="HMG_box_dom_sf"/>
</dbReference>
<dbReference type="Gene3D" id="1.10.30.10">
    <property type="entry name" value="High mobility group box domain"/>
    <property type="match status" value="1"/>
</dbReference>
<evidence type="ECO:0000313" key="5">
    <source>
        <dbReference type="EMBL" id="CAG8434575.1"/>
    </source>
</evidence>
<dbReference type="GO" id="GO:0005634">
    <property type="term" value="C:nucleus"/>
    <property type="evidence" value="ECO:0007669"/>
    <property type="project" value="UniProtKB-UniRule"/>
</dbReference>
<name>A0A9N8V1W5_9GLOM</name>
<dbReference type="Pfam" id="PF00505">
    <property type="entry name" value="HMG_box"/>
    <property type="match status" value="1"/>
</dbReference>
<accession>A0A9N8V1W5</accession>
<dbReference type="GO" id="GO:0030154">
    <property type="term" value="P:cell differentiation"/>
    <property type="evidence" value="ECO:0007669"/>
    <property type="project" value="TreeGrafter"/>
</dbReference>
<gene>
    <name evidence="5" type="ORF">AGERDE_LOCUS373</name>
</gene>
<dbReference type="GO" id="GO:0001228">
    <property type="term" value="F:DNA-binding transcription activator activity, RNA polymerase II-specific"/>
    <property type="evidence" value="ECO:0007669"/>
    <property type="project" value="TreeGrafter"/>
</dbReference>
<evidence type="ECO:0000256" key="2">
    <source>
        <dbReference type="ARBA" id="ARBA00023163"/>
    </source>
</evidence>
<keyword evidence="1 3" id="KW-0238">DNA-binding</keyword>
<evidence type="ECO:0000256" key="1">
    <source>
        <dbReference type="ARBA" id="ARBA00023125"/>
    </source>
</evidence>
<dbReference type="SUPFAM" id="SSF47095">
    <property type="entry name" value="HMG-box"/>
    <property type="match status" value="1"/>
</dbReference>
<sequence length="311" mass="36201">MAKTSQTIKKTNQPFRINKKSKTVFDFNLSNLKYKQAVARILDNELTQLDHPLPFTRLELEQLLDFGRRVSCKKIPRPQNKWVLYRKAQGIKLSGNGTGVKPQFHAVAKIIGNQWQVEELSVKQFFEFLADIGKRAHREAFPQYKYRPIRRSDPSSERNYEWIKEDCEAIRLAASSDTQSVKSIDEIANPSSISIHFKEFCSLVDHQQQMSTTNNNINYDINYRSIENPYEINPSIHYSNSPEIPCSFMNMLQQEPETPYPNDTHPSFSTSSEMHFETHFEMQIPQFPPTTSLEDMLNSWPFTSFTSELDF</sequence>
<keyword evidence="6" id="KW-1185">Reference proteome</keyword>
<evidence type="ECO:0000313" key="6">
    <source>
        <dbReference type="Proteomes" id="UP000789831"/>
    </source>
</evidence>
<evidence type="ECO:0000259" key="4">
    <source>
        <dbReference type="PROSITE" id="PS50118"/>
    </source>
</evidence>
<dbReference type="Proteomes" id="UP000789831">
    <property type="component" value="Unassembled WGS sequence"/>
</dbReference>